<dbReference type="InterPro" id="IPR023631">
    <property type="entry name" value="Amidase_dom"/>
</dbReference>
<feature type="domain" description="Amidase" evidence="3">
    <location>
        <begin position="28"/>
        <end position="449"/>
    </location>
</feature>
<dbReference type="Pfam" id="PF01425">
    <property type="entry name" value="Amidase"/>
    <property type="match status" value="1"/>
</dbReference>
<dbReference type="InterPro" id="IPR000120">
    <property type="entry name" value="Amidase"/>
</dbReference>
<evidence type="ECO:0000313" key="4">
    <source>
        <dbReference type="EMBL" id="MBW8725537.1"/>
    </source>
</evidence>
<dbReference type="EMBL" id="JAEKLZ010000175">
    <property type="protein sequence ID" value="MBW8725537.1"/>
    <property type="molecule type" value="Genomic_DNA"/>
</dbReference>
<dbReference type="NCBIfam" id="NF004815">
    <property type="entry name" value="PRK06169.1"/>
    <property type="match status" value="1"/>
</dbReference>
<sequence>MPLVTDPALLSAAELSSLYAARDLSPVEATRASLARIERLNPQLNAFCGVHGDEALAAARQSEARWQQGRPLSPIDGVPTSVKDLVLARGWPTLRGSKTVDPAGPWDQDAPSVARLREAGAVLVGRTTTPEFGWKGVTDSALTGITRNPWDPSKTPGGSSGGAAVAAATGMAALNIGSDGGGSIRIPAGFTGVFGLKPSFGRVPAYPLSPFGTVSHLGPMTRTVRDAALMLSAMARPDPRDWTALPFPVTDFTEGLEDGVRGLRIAYAPTLDDAPVDSEVAASVAQAAEVFAGLGARVETVTLDLPDTGPIFRAHWFVGAATLLASIPEEKHALIDPGLRAVAAEGAAIPLLDYTRATLARGRLGVKMNQFHQDWDLLLMPTLPIPAFDAGQTMPQGPDGSYWANWTPFSYPFNLTQQPAASVPCGLTAAGLPIGLQIVGPMFQDALVLRAARAFEALHPAPLPPLARS</sequence>
<dbReference type="GO" id="GO:0004040">
    <property type="term" value="F:amidase activity"/>
    <property type="evidence" value="ECO:0007669"/>
    <property type="project" value="UniProtKB-EC"/>
</dbReference>
<feature type="region of interest" description="Disordered" evidence="2">
    <location>
        <begin position="143"/>
        <end position="162"/>
    </location>
</feature>
<dbReference type="InterPro" id="IPR036928">
    <property type="entry name" value="AS_sf"/>
</dbReference>
<accession>A0A952FJA9</accession>
<evidence type="ECO:0000256" key="1">
    <source>
        <dbReference type="ARBA" id="ARBA00009199"/>
    </source>
</evidence>
<dbReference type="EC" id="3.5.1.4" evidence="4"/>
<dbReference type="AlphaFoldDB" id="A0A952FJA9"/>
<dbReference type="SUPFAM" id="SSF75304">
    <property type="entry name" value="Amidase signature (AS) enzymes"/>
    <property type="match status" value="1"/>
</dbReference>
<keyword evidence="4" id="KW-0378">Hydrolase</keyword>
<dbReference type="PANTHER" id="PTHR11895">
    <property type="entry name" value="TRANSAMIDASE"/>
    <property type="match status" value="1"/>
</dbReference>
<name>A0A952FJA9_9PROT</name>
<evidence type="ECO:0000313" key="5">
    <source>
        <dbReference type="Proteomes" id="UP000700706"/>
    </source>
</evidence>
<gene>
    <name evidence="4" type="ORF">JF625_10330</name>
</gene>
<protein>
    <submittedName>
        <fullName evidence="4">Amidase</fullName>
        <ecNumber evidence="4">3.5.1.4</ecNumber>
    </submittedName>
</protein>
<proteinExistence type="inferred from homology"/>
<comment type="caution">
    <text evidence="4">The sequence shown here is derived from an EMBL/GenBank/DDBJ whole genome shotgun (WGS) entry which is preliminary data.</text>
</comment>
<dbReference type="Proteomes" id="UP000700706">
    <property type="component" value="Unassembled WGS sequence"/>
</dbReference>
<reference evidence="4" key="1">
    <citation type="submission" date="2020-06" db="EMBL/GenBank/DDBJ databases">
        <title>Stable isotope informed genome-resolved metagenomics uncovers potential trophic interactions in rhizosphere soil.</title>
        <authorList>
            <person name="Starr E.P."/>
            <person name="Shi S."/>
            <person name="Blazewicz S.J."/>
            <person name="Koch B.J."/>
            <person name="Probst A.J."/>
            <person name="Hungate B.A."/>
            <person name="Pett-Ridge J."/>
            <person name="Firestone M.K."/>
            <person name="Banfield J.F."/>
        </authorList>
    </citation>
    <scope>NUCLEOTIDE SEQUENCE</scope>
    <source>
        <strain evidence="4">YM_69_17</strain>
    </source>
</reference>
<evidence type="ECO:0000256" key="2">
    <source>
        <dbReference type="SAM" id="MobiDB-lite"/>
    </source>
</evidence>
<organism evidence="4 5">
    <name type="scientific">Inquilinus limosus</name>
    <dbReference type="NCBI Taxonomy" id="171674"/>
    <lineage>
        <taxon>Bacteria</taxon>
        <taxon>Pseudomonadati</taxon>
        <taxon>Pseudomonadota</taxon>
        <taxon>Alphaproteobacteria</taxon>
        <taxon>Rhodospirillales</taxon>
        <taxon>Rhodospirillaceae</taxon>
        <taxon>Inquilinus</taxon>
    </lineage>
</organism>
<comment type="similarity">
    <text evidence="1">Belongs to the amidase family.</text>
</comment>
<evidence type="ECO:0000259" key="3">
    <source>
        <dbReference type="Pfam" id="PF01425"/>
    </source>
</evidence>
<dbReference type="Gene3D" id="3.90.1300.10">
    <property type="entry name" value="Amidase signature (AS) domain"/>
    <property type="match status" value="1"/>
</dbReference>
<dbReference type="PANTHER" id="PTHR11895:SF7">
    <property type="entry name" value="GLUTAMYL-TRNA(GLN) AMIDOTRANSFERASE SUBUNIT A, MITOCHONDRIAL"/>
    <property type="match status" value="1"/>
</dbReference>